<dbReference type="EMBL" id="CP060713">
    <property type="protein sequence ID" value="QNN54712.1"/>
    <property type="molecule type" value="Genomic_DNA"/>
</dbReference>
<keyword evidence="3" id="KW-0804">Transcription</keyword>
<dbReference type="PANTHER" id="PTHR43132:SF6">
    <property type="entry name" value="HTH-TYPE TRANSCRIPTIONAL REPRESSOR CZRA"/>
    <property type="match status" value="1"/>
</dbReference>
<feature type="domain" description="HTH arsR-type" evidence="4">
    <location>
        <begin position="243"/>
        <end position="318"/>
    </location>
</feature>
<dbReference type="SUPFAM" id="SSF46785">
    <property type="entry name" value="Winged helix' DNA-binding domain"/>
    <property type="match status" value="1"/>
</dbReference>
<evidence type="ECO:0000259" key="4">
    <source>
        <dbReference type="SMART" id="SM00418"/>
    </source>
</evidence>
<evidence type="ECO:0000256" key="1">
    <source>
        <dbReference type="ARBA" id="ARBA00023015"/>
    </source>
</evidence>
<dbReference type="GO" id="GO:0003700">
    <property type="term" value="F:DNA-binding transcription factor activity"/>
    <property type="evidence" value="ECO:0007669"/>
    <property type="project" value="InterPro"/>
</dbReference>
<evidence type="ECO:0000313" key="5">
    <source>
        <dbReference type="EMBL" id="QNN54712.1"/>
    </source>
</evidence>
<evidence type="ECO:0000256" key="2">
    <source>
        <dbReference type="ARBA" id="ARBA00023125"/>
    </source>
</evidence>
<dbReference type="GO" id="GO:0003677">
    <property type="term" value="F:DNA binding"/>
    <property type="evidence" value="ECO:0007669"/>
    <property type="project" value="UniProtKB-KW"/>
</dbReference>
<dbReference type="InterPro" id="IPR011991">
    <property type="entry name" value="ArsR-like_HTH"/>
</dbReference>
<dbReference type="InterPro" id="IPR051011">
    <property type="entry name" value="Metal_resp_trans_reg"/>
</dbReference>
<organism evidence="5 6">
    <name type="scientific">Nocardioides mesophilus</name>
    <dbReference type="NCBI Taxonomy" id="433659"/>
    <lineage>
        <taxon>Bacteria</taxon>
        <taxon>Bacillati</taxon>
        <taxon>Actinomycetota</taxon>
        <taxon>Actinomycetes</taxon>
        <taxon>Propionibacteriales</taxon>
        <taxon>Nocardioidaceae</taxon>
        <taxon>Nocardioides</taxon>
    </lineage>
</organism>
<dbReference type="CDD" id="cd00090">
    <property type="entry name" value="HTH_ARSR"/>
    <property type="match status" value="1"/>
</dbReference>
<accession>A0A7G9RGI7</accession>
<dbReference type="AlphaFoldDB" id="A0A7G9RGI7"/>
<dbReference type="PANTHER" id="PTHR43132">
    <property type="entry name" value="ARSENICAL RESISTANCE OPERON REPRESSOR ARSR-RELATED"/>
    <property type="match status" value="1"/>
</dbReference>
<name>A0A7G9RGI7_9ACTN</name>
<evidence type="ECO:0000313" key="6">
    <source>
        <dbReference type="Proteomes" id="UP000515947"/>
    </source>
</evidence>
<reference evidence="5 6" key="1">
    <citation type="submission" date="2020-08" db="EMBL/GenBank/DDBJ databases">
        <title>Genome sequence of Nocardioides mesophilus KACC 16243T.</title>
        <authorList>
            <person name="Hyun D.-W."/>
            <person name="Bae J.-W."/>
        </authorList>
    </citation>
    <scope>NUCLEOTIDE SEQUENCE [LARGE SCALE GENOMIC DNA]</scope>
    <source>
        <strain evidence="5 6">KACC 16243</strain>
    </source>
</reference>
<dbReference type="InterPro" id="IPR036388">
    <property type="entry name" value="WH-like_DNA-bd_sf"/>
</dbReference>
<dbReference type="RefSeq" id="WP_187580552.1">
    <property type="nucleotide sequence ID" value="NZ_CP060713.1"/>
</dbReference>
<protein>
    <submittedName>
        <fullName evidence="5">Winged helix-turn-helix transcriptional regulator</fullName>
    </submittedName>
</protein>
<keyword evidence="1" id="KW-0805">Transcription regulation</keyword>
<dbReference type="KEGG" id="nmes:H9L09_10675"/>
<dbReference type="Proteomes" id="UP000515947">
    <property type="component" value="Chromosome"/>
</dbReference>
<dbReference type="InterPro" id="IPR036390">
    <property type="entry name" value="WH_DNA-bd_sf"/>
</dbReference>
<keyword evidence="2" id="KW-0238">DNA-binding</keyword>
<keyword evidence="6" id="KW-1185">Reference proteome</keyword>
<proteinExistence type="predicted"/>
<dbReference type="Gene3D" id="1.10.10.10">
    <property type="entry name" value="Winged helix-like DNA-binding domain superfamily/Winged helix DNA-binding domain"/>
    <property type="match status" value="1"/>
</dbReference>
<evidence type="ECO:0000256" key="3">
    <source>
        <dbReference type="ARBA" id="ARBA00023163"/>
    </source>
</evidence>
<dbReference type="InterPro" id="IPR001845">
    <property type="entry name" value="HTH_ArsR_DNA-bd_dom"/>
</dbReference>
<gene>
    <name evidence="5" type="ORF">H9L09_10675</name>
</gene>
<sequence>MGMWKVPADLLARARFAISPMADVVEAIFALASPEEGRQRAFVAAHLDSFRQMLAEHPGRAALLAHSLRRGWVADFLGLPPTDTSMDFYDELALVEALGDARIRTDLREVATGPLPRMLNRPGVTTYATELLDWVWTRTLSTDWPRRERILRADIVSRTSRLASHGWAAVLHDLGRDREWIGNGELRINRYGLPTRMLDPDSQLFFVPVNGTGSMVGWDIPYRYALYYPVAGALASPDATVHDGLASLVGRNRAALLTALSDPASTTQLTVVTGLSLGTVGDHLKVLLGAGLVLRRRSGREVLYWRTALGDTLVAAAT</sequence>
<dbReference type="SMART" id="SM00418">
    <property type="entry name" value="HTH_ARSR"/>
    <property type="match status" value="1"/>
</dbReference>